<evidence type="ECO:0000256" key="3">
    <source>
        <dbReference type="ARBA" id="ARBA00022448"/>
    </source>
</evidence>
<feature type="transmembrane region" description="Helical" evidence="8">
    <location>
        <begin position="295"/>
        <end position="313"/>
    </location>
</feature>
<dbReference type="InterPro" id="IPR013657">
    <property type="entry name" value="SCL35B1-4/HUT1"/>
</dbReference>
<dbReference type="PANTHER" id="PTHR10778:SF10">
    <property type="entry name" value="SOLUTE CARRIER FAMILY 35 MEMBER B1"/>
    <property type="match status" value="1"/>
</dbReference>
<dbReference type="FunFam" id="1.10.3730.20:FF:000027">
    <property type="entry name" value="Yeast Homolog UDP-Gal Transporter"/>
    <property type="match status" value="2"/>
</dbReference>
<dbReference type="GO" id="GO:0005460">
    <property type="term" value="F:UDP-glucose transmembrane transporter activity"/>
    <property type="evidence" value="ECO:0007669"/>
    <property type="project" value="TreeGrafter"/>
</dbReference>
<dbReference type="STRING" id="53326.A0A016WDY8"/>
<accession>A0A016WDY8</accession>
<feature type="transmembrane region" description="Helical" evidence="8">
    <location>
        <begin position="211"/>
        <end position="231"/>
    </location>
</feature>
<dbReference type="Gene3D" id="1.10.3730.20">
    <property type="match status" value="2"/>
</dbReference>
<name>A0A016WDY8_9BILA</name>
<keyword evidence="3" id="KW-0813">Transport</keyword>
<evidence type="ECO:0000256" key="1">
    <source>
        <dbReference type="ARBA" id="ARBA00004477"/>
    </source>
</evidence>
<evidence type="ECO:0000256" key="5">
    <source>
        <dbReference type="ARBA" id="ARBA00022824"/>
    </source>
</evidence>
<evidence type="ECO:0000256" key="8">
    <source>
        <dbReference type="SAM" id="Phobius"/>
    </source>
</evidence>
<proteinExistence type="inferred from homology"/>
<keyword evidence="7 8" id="KW-0472">Membrane</keyword>
<feature type="transmembrane region" description="Helical" evidence="8">
    <location>
        <begin position="181"/>
        <end position="199"/>
    </location>
</feature>
<dbReference type="GO" id="GO:0000139">
    <property type="term" value="C:Golgi membrane"/>
    <property type="evidence" value="ECO:0007669"/>
    <property type="project" value="TreeGrafter"/>
</dbReference>
<feature type="transmembrane region" description="Helical" evidence="8">
    <location>
        <begin position="35"/>
        <end position="54"/>
    </location>
</feature>
<dbReference type="AlphaFoldDB" id="A0A016WDY8"/>
<evidence type="ECO:0000313" key="10">
    <source>
        <dbReference type="Proteomes" id="UP000024635"/>
    </source>
</evidence>
<dbReference type="GO" id="GO:0005459">
    <property type="term" value="F:UDP-galactose transmembrane transporter activity"/>
    <property type="evidence" value="ECO:0007669"/>
    <property type="project" value="TreeGrafter"/>
</dbReference>
<comment type="similarity">
    <text evidence="2">Belongs to the nucleotide-sugar transporter family. SLC35B subfamily.</text>
</comment>
<feature type="transmembrane region" description="Helical" evidence="8">
    <location>
        <begin position="243"/>
        <end position="262"/>
    </location>
</feature>
<dbReference type="SUPFAM" id="SSF103481">
    <property type="entry name" value="Multidrug resistance efflux transporter EmrE"/>
    <property type="match status" value="3"/>
</dbReference>
<keyword evidence="4 8" id="KW-0812">Transmembrane</keyword>
<keyword evidence="10" id="KW-1185">Reference proteome</keyword>
<dbReference type="Proteomes" id="UP000024635">
    <property type="component" value="Unassembled WGS sequence"/>
</dbReference>
<evidence type="ECO:0000313" key="9">
    <source>
        <dbReference type="EMBL" id="EYC37855.1"/>
    </source>
</evidence>
<feature type="transmembrane region" description="Helical" evidence="8">
    <location>
        <begin position="394"/>
        <end position="413"/>
    </location>
</feature>
<organism evidence="9 10">
    <name type="scientific">Ancylostoma ceylanicum</name>
    <dbReference type="NCBI Taxonomy" id="53326"/>
    <lineage>
        <taxon>Eukaryota</taxon>
        <taxon>Metazoa</taxon>
        <taxon>Ecdysozoa</taxon>
        <taxon>Nematoda</taxon>
        <taxon>Chromadorea</taxon>
        <taxon>Rhabditida</taxon>
        <taxon>Rhabditina</taxon>
        <taxon>Rhabditomorpha</taxon>
        <taxon>Strongyloidea</taxon>
        <taxon>Ancylostomatidae</taxon>
        <taxon>Ancylostomatinae</taxon>
        <taxon>Ancylostoma</taxon>
    </lineage>
</organism>
<evidence type="ECO:0000256" key="7">
    <source>
        <dbReference type="ARBA" id="ARBA00023136"/>
    </source>
</evidence>
<keyword evidence="6 8" id="KW-1133">Transmembrane helix</keyword>
<dbReference type="PANTHER" id="PTHR10778">
    <property type="entry name" value="SOLUTE CARRIER FAMILY 35 MEMBER B"/>
    <property type="match status" value="1"/>
</dbReference>
<comment type="subcellular location">
    <subcellularLocation>
        <location evidence="1">Endoplasmic reticulum membrane</location>
        <topology evidence="1">Multi-pass membrane protein</topology>
    </subcellularLocation>
</comment>
<comment type="caution">
    <text evidence="9">The sequence shown here is derived from an EMBL/GenBank/DDBJ whole genome shotgun (WGS) entry which is preliminary data.</text>
</comment>
<sequence>MNDSNFEMILSFLNLADAFYFSVQGKYANGEKFTYTQALVFFLCVANTIFAWVLRPKKDVDTVPTRMYGLCAASYLGAMICSNQALQYLPYPTQVLAKSCKPIPVLVFGVLFAGKKYSWRKYIFILMIVVGVAMFLYKDKKTTTERQIGIGELLLLLSLTMDGTTTSIQDRINKSYKRSTLSMMFYMNFFSTIYLMIGVQGKYANGEKFTYTQALVFFLCVANTIFAWVLRPKKDVDTVPTRMYGLCAASYLGAMICSNQALQYLPYPTQVLAKSCKPIPVLVFGVLFAGKKYSWRKYIFILMIVVGVAMFLYKDKKTTTERQIGIGELLLLLSLTMDGTTTSIQDRINKSYKRSTLSMMFYMNFFSTIYLMIGLVVTGELFEFIGFVQRHPHVLFDLCFVAASSCGGQYFIFKTISEFSPLTCSVITTTRKLFTIIISVVFMNHPLSDRQKYATVIVFSGLILDAVDSKMSKRRQHAN</sequence>
<protein>
    <submittedName>
        <fullName evidence="9">Uncharacterized protein</fullName>
    </submittedName>
</protein>
<feature type="transmembrane region" description="Helical" evidence="8">
    <location>
        <begin position="361"/>
        <end position="382"/>
    </location>
</feature>
<dbReference type="InterPro" id="IPR037185">
    <property type="entry name" value="EmrE-like"/>
</dbReference>
<feature type="transmembrane region" description="Helical" evidence="8">
    <location>
        <begin position="66"/>
        <end position="83"/>
    </location>
</feature>
<dbReference type="OrthoDB" id="78344at2759"/>
<evidence type="ECO:0000256" key="6">
    <source>
        <dbReference type="ARBA" id="ARBA00022989"/>
    </source>
</evidence>
<evidence type="ECO:0000256" key="4">
    <source>
        <dbReference type="ARBA" id="ARBA00022692"/>
    </source>
</evidence>
<keyword evidence="5" id="KW-0256">Endoplasmic reticulum</keyword>
<evidence type="ECO:0000256" key="2">
    <source>
        <dbReference type="ARBA" id="ARBA00010694"/>
    </source>
</evidence>
<dbReference type="GO" id="GO:0005789">
    <property type="term" value="C:endoplasmic reticulum membrane"/>
    <property type="evidence" value="ECO:0007669"/>
    <property type="project" value="UniProtKB-SubCell"/>
</dbReference>
<dbReference type="EMBL" id="JARK01000361">
    <property type="protein sequence ID" value="EYC37855.1"/>
    <property type="molecule type" value="Genomic_DNA"/>
</dbReference>
<reference evidence="10" key="1">
    <citation type="journal article" date="2015" name="Nat. Genet.">
        <title>The genome and transcriptome of the zoonotic hookworm Ancylostoma ceylanicum identify infection-specific gene families.</title>
        <authorList>
            <person name="Schwarz E.M."/>
            <person name="Hu Y."/>
            <person name="Antoshechkin I."/>
            <person name="Miller M.M."/>
            <person name="Sternberg P.W."/>
            <person name="Aroian R.V."/>
        </authorList>
    </citation>
    <scope>NUCLEOTIDE SEQUENCE</scope>
    <source>
        <strain evidence="10">HY135</strain>
    </source>
</reference>
<dbReference type="Pfam" id="PF08449">
    <property type="entry name" value="UAA"/>
    <property type="match status" value="2"/>
</dbReference>
<gene>
    <name evidence="9" type="primary">Acey_s0761.g2127</name>
    <name evidence="9" type="synonym">Acey-hut-1</name>
    <name evidence="9" type="ORF">Y032_0761g2127</name>
</gene>
<feature type="transmembrane region" description="Helical" evidence="8">
    <location>
        <begin position="119"/>
        <end position="137"/>
    </location>
</feature>